<evidence type="ECO:0000256" key="8">
    <source>
        <dbReference type="ARBA" id="ARBA00023136"/>
    </source>
</evidence>
<evidence type="ECO:0000313" key="17">
    <source>
        <dbReference type="Proteomes" id="UP001501433"/>
    </source>
</evidence>
<dbReference type="PANTHER" id="PTHR16631">
    <property type="entry name" value="GLUCAN 1,3-BETA-GLUCOSIDASE"/>
    <property type="match status" value="1"/>
</dbReference>
<keyword evidence="3" id="KW-1003">Cell membrane</keyword>
<organism evidence="16 17">
    <name type="scientific">Litoribaculum gwangyangense</name>
    <dbReference type="NCBI Taxonomy" id="1130722"/>
    <lineage>
        <taxon>Bacteria</taxon>
        <taxon>Pseudomonadati</taxon>
        <taxon>Bacteroidota</taxon>
        <taxon>Flavobacteriia</taxon>
        <taxon>Flavobacteriales</taxon>
        <taxon>Flavobacteriaceae</taxon>
        <taxon>Litoribaculum</taxon>
    </lineage>
</organism>
<dbReference type="Gene3D" id="3.20.20.80">
    <property type="entry name" value="Glycosidases"/>
    <property type="match status" value="1"/>
</dbReference>
<dbReference type="InterPro" id="IPR050732">
    <property type="entry name" value="Beta-glucan_modifiers"/>
</dbReference>
<dbReference type="SUPFAM" id="SSF51445">
    <property type="entry name" value="(Trans)glycosidases"/>
    <property type="match status" value="1"/>
</dbReference>
<evidence type="ECO:0000256" key="4">
    <source>
        <dbReference type="ARBA" id="ARBA00022512"/>
    </source>
</evidence>
<gene>
    <name evidence="16" type="ORF">GCM10023330_17820</name>
</gene>
<dbReference type="PANTHER" id="PTHR16631:SF17">
    <property type="entry name" value="GLUCAN ENDO-1,3-BETA-GLUCOSIDASE BTGC"/>
    <property type="match status" value="1"/>
</dbReference>
<reference evidence="17" key="1">
    <citation type="journal article" date="2019" name="Int. J. Syst. Evol. Microbiol.">
        <title>The Global Catalogue of Microorganisms (GCM) 10K type strain sequencing project: providing services to taxonomists for standard genome sequencing and annotation.</title>
        <authorList>
            <consortium name="The Broad Institute Genomics Platform"/>
            <consortium name="The Broad Institute Genome Sequencing Center for Infectious Disease"/>
            <person name="Wu L."/>
            <person name="Ma J."/>
        </authorList>
    </citation>
    <scope>NUCLEOTIDE SEQUENCE [LARGE SCALE GENOMIC DNA]</scope>
    <source>
        <strain evidence="17">JCM 18325</strain>
    </source>
</reference>
<evidence type="ECO:0000256" key="11">
    <source>
        <dbReference type="ARBA" id="ARBA00023316"/>
    </source>
</evidence>
<comment type="function">
    <text evidence="13">Glucanases play a role in cell expansion during growth, in cell-cell fusion during mating, and in spore release during sporulation. This enzyme may be involved in beta-glucan degradation. Active on laminarin and lichenan.</text>
</comment>
<dbReference type="Proteomes" id="UP001501433">
    <property type="component" value="Unassembled WGS sequence"/>
</dbReference>
<keyword evidence="7" id="KW-0378">Hydrolase</keyword>
<evidence type="ECO:0000256" key="6">
    <source>
        <dbReference type="ARBA" id="ARBA00022729"/>
    </source>
</evidence>
<evidence type="ECO:0000256" key="13">
    <source>
        <dbReference type="ARBA" id="ARBA00037649"/>
    </source>
</evidence>
<evidence type="ECO:0000256" key="15">
    <source>
        <dbReference type="ARBA" id="ARBA00043078"/>
    </source>
</evidence>
<proteinExistence type="predicted"/>
<keyword evidence="10" id="KW-0119">Carbohydrate metabolism</keyword>
<evidence type="ECO:0000256" key="9">
    <source>
        <dbReference type="ARBA" id="ARBA00023180"/>
    </source>
</evidence>
<keyword evidence="11" id="KW-0961">Cell wall biogenesis/degradation</keyword>
<dbReference type="InterPro" id="IPR000490">
    <property type="entry name" value="Glyco_hydro_17"/>
</dbReference>
<keyword evidence="17" id="KW-1185">Reference proteome</keyword>
<keyword evidence="4" id="KW-0134">Cell wall</keyword>
<protein>
    <recommendedName>
        <fullName evidence="15">Endo-1,3-beta-glucanase btgC</fullName>
    </recommendedName>
    <alternativeName>
        <fullName evidence="14">Laminarinase btgC</fullName>
    </alternativeName>
</protein>
<evidence type="ECO:0000256" key="2">
    <source>
        <dbReference type="ARBA" id="ARBA00004236"/>
    </source>
</evidence>
<dbReference type="InterPro" id="IPR017853">
    <property type="entry name" value="GH"/>
</dbReference>
<accession>A0ABP9CHP5</accession>
<evidence type="ECO:0000256" key="7">
    <source>
        <dbReference type="ARBA" id="ARBA00022801"/>
    </source>
</evidence>
<keyword evidence="8" id="KW-0472">Membrane</keyword>
<keyword evidence="6" id="KW-0732">Signal</keyword>
<sequence>MSYRGEHDYLLKDTNYSDYTGVDFSKYSLEELQKLWRKTLENGMHGLCFSMYEDGQEPGDTITEEQVERRINIIKPYTKWVRSFSCIEGNEHVPRIAHKHGLKTMVGAWLGDDMEKNEQEIESLIELAKEGCVSIAAVGNEVLYRNDLTLDQLLGYIKRVKEAIPHIEVGYVDAYYEFSVHPELVNICDVILSNCYPFWEGCHIDGALNHMQRMFGQASDAGRGKKVIITETGWPSEGQSLRGAIPSGENAMKYFINTQLWSMKDNVEIFYFSSFDESWKTGPEGDVGAYWGLWDKHEKLKF</sequence>
<evidence type="ECO:0000256" key="12">
    <source>
        <dbReference type="ARBA" id="ARBA00023326"/>
    </source>
</evidence>
<evidence type="ECO:0000256" key="1">
    <source>
        <dbReference type="ARBA" id="ARBA00004191"/>
    </source>
</evidence>
<keyword evidence="12" id="KW-0624">Polysaccharide degradation</keyword>
<evidence type="ECO:0000313" key="16">
    <source>
        <dbReference type="EMBL" id="GAA4811049.1"/>
    </source>
</evidence>
<comment type="subcellular location">
    <subcellularLocation>
        <location evidence="2">Cell membrane</location>
    </subcellularLocation>
    <subcellularLocation>
        <location evidence="1">Secreted</location>
        <location evidence="1">Cell wall</location>
    </subcellularLocation>
</comment>
<evidence type="ECO:0000256" key="3">
    <source>
        <dbReference type="ARBA" id="ARBA00022475"/>
    </source>
</evidence>
<evidence type="ECO:0000256" key="10">
    <source>
        <dbReference type="ARBA" id="ARBA00023277"/>
    </source>
</evidence>
<name>A0ABP9CHP5_9FLAO</name>
<evidence type="ECO:0000256" key="5">
    <source>
        <dbReference type="ARBA" id="ARBA00022525"/>
    </source>
</evidence>
<comment type="caution">
    <text evidence="16">The sequence shown here is derived from an EMBL/GenBank/DDBJ whole genome shotgun (WGS) entry which is preliminary data.</text>
</comment>
<dbReference type="EMBL" id="BAABJW010000002">
    <property type="protein sequence ID" value="GAA4811049.1"/>
    <property type="molecule type" value="Genomic_DNA"/>
</dbReference>
<evidence type="ECO:0000256" key="14">
    <source>
        <dbReference type="ARBA" id="ARBA00042373"/>
    </source>
</evidence>
<dbReference type="Pfam" id="PF00332">
    <property type="entry name" value="Glyco_hydro_17"/>
    <property type="match status" value="1"/>
</dbReference>
<keyword evidence="9" id="KW-0325">Glycoprotein</keyword>
<keyword evidence="5" id="KW-0964">Secreted</keyword>
<dbReference type="RefSeq" id="WP_345276604.1">
    <property type="nucleotide sequence ID" value="NZ_BAABJW010000002.1"/>
</dbReference>